<evidence type="ECO:0000313" key="2">
    <source>
        <dbReference type="Proteomes" id="UP000058925"/>
    </source>
</evidence>
<dbReference type="KEGG" id="taa:NMY3_03446"/>
<evidence type="ECO:0000313" key="1">
    <source>
        <dbReference type="EMBL" id="ALI37629.1"/>
    </source>
</evidence>
<accession>A0A654M4Z7</accession>
<protein>
    <submittedName>
        <fullName evidence="1">Uncharacterized protein</fullName>
    </submittedName>
</protein>
<gene>
    <name evidence="1" type="ORF">NMY3_03446</name>
</gene>
<dbReference type="RefSeq" id="WP_196816667.1">
    <property type="nucleotide sequence ID" value="NZ_CP012850.1"/>
</dbReference>
<dbReference type="AlphaFoldDB" id="A0A654M4Z7"/>
<reference evidence="2" key="1">
    <citation type="submission" date="2015-10" db="EMBL/GenBank/DDBJ databases">
        <title>Niche specialization of a soil ammonia-oxidizing archaeon, Candidatus Nitrosocosmicus oleophilus.</title>
        <authorList>
            <person name="Jung M.-Y."/>
            <person name="Rhee S.-K."/>
        </authorList>
    </citation>
    <scope>NUCLEOTIDE SEQUENCE [LARGE SCALE GENOMIC DNA]</scope>
    <source>
        <strain evidence="2">MY3</strain>
    </source>
</reference>
<proteinExistence type="predicted"/>
<dbReference type="OrthoDB" id="12306at2157"/>
<dbReference type="EMBL" id="CP012850">
    <property type="protein sequence ID" value="ALI37629.1"/>
    <property type="molecule type" value="Genomic_DNA"/>
</dbReference>
<keyword evidence="2" id="KW-1185">Reference proteome</keyword>
<name>A0A654M4Z7_9ARCH</name>
<dbReference type="Proteomes" id="UP000058925">
    <property type="component" value="Chromosome"/>
</dbReference>
<sequence>MHKKPFKNTIVLASIALLLVVSVSLSTNNLSFAFLGFDLGGSSTTDQSLGNTQRSIQGAQCYSPNASIIDSCNSGDATASENLGHNIYGQ</sequence>
<organism evidence="1 2">
    <name type="scientific">Candidatus Nitrosocosmicus oleophilus</name>
    <dbReference type="NCBI Taxonomy" id="1353260"/>
    <lineage>
        <taxon>Archaea</taxon>
        <taxon>Nitrososphaerota</taxon>
        <taxon>Nitrososphaeria</taxon>
        <taxon>Nitrososphaerales</taxon>
        <taxon>Nitrososphaeraceae</taxon>
        <taxon>Candidatus Nitrosocosmicus</taxon>
    </lineage>
</organism>
<dbReference type="GeneID" id="60423281"/>